<feature type="compositionally biased region" description="Basic residues" evidence="1">
    <location>
        <begin position="23"/>
        <end position="33"/>
    </location>
</feature>
<sequence>MSPIRPKSGAPKKGPSISGGILKRQKQPRVPKKNIKQFTKSPMTIEDIMKVYRIIISTAVHHYSKRKLVKIEESGTVHKKKRPGVPVYVATAGPGSEKTTSTAPAHLVKKYGQELGSRLYKAYKMLDMCDWSMLVSLEPARAKLADFHAKVDWIYCVPNRDFIMTLGCEEDEEEYGTEVAHSVLRIKDAAGHVTISDFTLEQFGWSSDDFFLPMETFFDRFAESRKWKVTDSKALEGPENPYERAYVELIRNLCANVDWDKMEALGEEARSSLLRRKTVKAIKGH</sequence>
<evidence type="ECO:0000256" key="1">
    <source>
        <dbReference type="SAM" id="MobiDB-lite"/>
    </source>
</evidence>
<dbReference type="EMBL" id="CAOQHR010000013">
    <property type="protein sequence ID" value="CAI6342161.1"/>
    <property type="molecule type" value="Genomic_DNA"/>
</dbReference>
<dbReference type="OrthoDB" id="3778887at2759"/>
<organism evidence="2 3">
    <name type="scientific">Periconia digitata</name>
    <dbReference type="NCBI Taxonomy" id="1303443"/>
    <lineage>
        <taxon>Eukaryota</taxon>
        <taxon>Fungi</taxon>
        <taxon>Dikarya</taxon>
        <taxon>Ascomycota</taxon>
        <taxon>Pezizomycotina</taxon>
        <taxon>Dothideomycetes</taxon>
        <taxon>Pleosporomycetidae</taxon>
        <taxon>Pleosporales</taxon>
        <taxon>Massarineae</taxon>
        <taxon>Periconiaceae</taxon>
        <taxon>Periconia</taxon>
    </lineage>
</organism>
<keyword evidence="3" id="KW-1185">Reference proteome</keyword>
<proteinExistence type="predicted"/>
<evidence type="ECO:0000313" key="2">
    <source>
        <dbReference type="EMBL" id="CAI6342161.1"/>
    </source>
</evidence>
<protein>
    <submittedName>
        <fullName evidence="2">Uncharacterized protein</fullName>
    </submittedName>
</protein>
<feature type="region of interest" description="Disordered" evidence="1">
    <location>
        <begin position="1"/>
        <end position="33"/>
    </location>
</feature>
<name>A0A9W4UWD7_9PLEO</name>
<evidence type="ECO:0000313" key="3">
    <source>
        <dbReference type="Proteomes" id="UP001152607"/>
    </source>
</evidence>
<accession>A0A9W4UWD7</accession>
<dbReference type="Proteomes" id="UP001152607">
    <property type="component" value="Unassembled WGS sequence"/>
</dbReference>
<reference evidence="2" key="1">
    <citation type="submission" date="2023-01" db="EMBL/GenBank/DDBJ databases">
        <authorList>
            <person name="Van Ghelder C."/>
            <person name="Rancurel C."/>
        </authorList>
    </citation>
    <scope>NUCLEOTIDE SEQUENCE</scope>
    <source>
        <strain evidence="2">CNCM I-4278</strain>
    </source>
</reference>
<gene>
    <name evidence="2" type="ORF">PDIGIT_LOCUS15364</name>
</gene>
<dbReference type="AlphaFoldDB" id="A0A9W4UWD7"/>
<comment type="caution">
    <text evidence="2">The sequence shown here is derived from an EMBL/GenBank/DDBJ whole genome shotgun (WGS) entry which is preliminary data.</text>
</comment>